<dbReference type="Proteomes" id="UP000003460">
    <property type="component" value="Unassembled WGS sequence"/>
</dbReference>
<dbReference type="AlphaFoldDB" id="C9LGF1"/>
<comment type="caution">
    <text evidence="2">The sequence shown here is derived from an EMBL/GenBank/DDBJ whole genome shotgun (WGS) entry which is preliminary data.</text>
</comment>
<dbReference type="PROSITE" id="PS51257">
    <property type="entry name" value="PROKAR_LIPOPROTEIN"/>
    <property type="match status" value="1"/>
</dbReference>
<keyword evidence="1" id="KW-0472">Membrane</keyword>
<organism evidence="2 3">
    <name type="scientific">Alloprevotella tannerae ATCC 51259</name>
    <dbReference type="NCBI Taxonomy" id="626522"/>
    <lineage>
        <taxon>Bacteria</taxon>
        <taxon>Pseudomonadati</taxon>
        <taxon>Bacteroidota</taxon>
        <taxon>Bacteroidia</taxon>
        <taxon>Bacteroidales</taxon>
        <taxon>Prevotellaceae</taxon>
        <taxon>Alloprevotella</taxon>
    </lineage>
</organism>
<evidence type="ECO:0000256" key="1">
    <source>
        <dbReference type="SAM" id="Phobius"/>
    </source>
</evidence>
<evidence type="ECO:0000313" key="3">
    <source>
        <dbReference type="Proteomes" id="UP000003460"/>
    </source>
</evidence>
<dbReference type="HOGENOM" id="CLU_3256017_0_0_10"/>
<accession>C9LGF1</accession>
<keyword evidence="3" id="KW-1185">Reference proteome</keyword>
<proteinExistence type="predicted"/>
<dbReference type="EMBL" id="ACIJ02000018">
    <property type="protein sequence ID" value="EEX71759.1"/>
    <property type="molecule type" value="Genomic_DNA"/>
</dbReference>
<name>C9LGF1_9BACT</name>
<sequence length="42" mass="4843">MIKIASPHERKLLTWIFHPSITYACVCNFLIFCAFNPSLGRC</sequence>
<evidence type="ECO:0000313" key="2">
    <source>
        <dbReference type="EMBL" id="EEX71759.1"/>
    </source>
</evidence>
<keyword evidence="1" id="KW-1133">Transmembrane helix</keyword>
<gene>
    <name evidence="2" type="ORF">GCWU000325_01293</name>
</gene>
<protein>
    <submittedName>
        <fullName evidence="2">Uncharacterized protein</fullName>
    </submittedName>
</protein>
<reference evidence="2" key="1">
    <citation type="submission" date="2009-09" db="EMBL/GenBank/DDBJ databases">
        <authorList>
            <person name="Weinstock G."/>
            <person name="Sodergren E."/>
            <person name="Clifton S."/>
            <person name="Fulton L."/>
            <person name="Fulton B."/>
            <person name="Courtney L."/>
            <person name="Fronick C."/>
            <person name="Harrison M."/>
            <person name="Strong C."/>
            <person name="Farmer C."/>
            <person name="Delahaunty K."/>
            <person name="Markovic C."/>
            <person name="Hall O."/>
            <person name="Minx P."/>
            <person name="Tomlinson C."/>
            <person name="Mitreva M."/>
            <person name="Nelson J."/>
            <person name="Hou S."/>
            <person name="Wollam A."/>
            <person name="Pepin K.H."/>
            <person name="Johnson M."/>
            <person name="Bhonagiri V."/>
            <person name="Nash W.E."/>
            <person name="Warren W."/>
            <person name="Chinwalla A."/>
            <person name="Mardis E.R."/>
            <person name="Wilson R.K."/>
        </authorList>
    </citation>
    <scope>NUCLEOTIDE SEQUENCE [LARGE SCALE GENOMIC DNA]</scope>
    <source>
        <strain evidence="2">ATCC 51259</strain>
    </source>
</reference>
<keyword evidence="1" id="KW-0812">Transmembrane</keyword>
<feature type="transmembrane region" description="Helical" evidence="1">
    <location>
        <begin position="12"/>
        <end position="32"/>
    </location>
</feature>